<dbReference type="GO" id="GO:0032259">
    <property type="term" value="P:methylation"/>
    <property type="evidence" value="ECO:0007669"/>
    <property type="project" value="UniProtKB-KW"/>
</dbReference>
<evidence type="ECO:0000256" key="5">
    <source>
        <dbReference type="ARBA" id="ARBA00022490"/>
    </source>
</evidence>
<evidence type="ECO:0000256" key="9">
    <source>
        <dbReference type="ARBA" id="ARBA00030757"/>
    </source>
</evidence>
<dbReference type="RefSeq" id="WP_344094986.1">
    <property type="nucleotide sequence ID" value="NZ_BAAAHB010000077.1"/>
</dbReference>
<dbReference type="SUPFAM" id="SSF53335">
    <property type="entry name" value="S-adenosyl-L-methionine-dependent methyltransferases"/>
    <property type="match status" value="1"/>
</dbReference>
<evidence type="ECO:0000313" key="12">
    <source>
        <dbReference type="EMBL" id="GAA0482990.1"/>
    </source>
</evidence>
<keyword evidence="5" id="KW-0963">Cytoplasm</keyword>
<dbReference type="Proteomes" id="UP001499895">
    <property type="component" value="Unassembled WGS sequence"/>
</dbReference>
<proteinExistence type="inferred from homology"/>
<comment type="subcellular location">
    <subcellularLocation>
        <location evidence="1">Cytoplasm</location>
    </subcellularLocation>
</comment>
<keyword evidence="7" id="KW-0808">Transferase</keyword>
<sequence>MSTKTDLDQEAAQLRAKLVQTLVDAGDLTDPAWRDAFAEVPRHKCAPYFYDHTGRKVAGGDPETRDQWLTAVHENRPLVTHRTGGSATSSSSQPSIMARMLEALQVDDGMRVLELGAGTGYNAALLAHRLGDDNVVTIDVSPDITGPAREHLAATGHHPLVVTGDGAFGWPDKAPYDRILVTCQLSTVPPALVRQLAEDGFILAPLGNALARIRRTGDRTAEGAFLPGGAFFMPLRRGADDGQPAHRPALPDALGRPTRVPATAIANNDFRFLLSIAVPGLTWQYDLDDDKQPTGARVWASDGSIADLKADGTVTEAGPRNLWSLLEEEYDTYLGAGAPGPERYGVTINEDAQRVWLDTPDGRSWQLTPA</sequence>
<accession>A0ABN1ASI3</accession>
<reference evidence="12 13" key="1">
    <citation type="journal article" date="2019" name="Int. J. Syst. Evol. Microbiol.">
        <title>The Global Catalogue of Microorganisms (GCM) 10K type strain sequencing project: providing services to taxonomists for standard genome sequencing and annotation.</title>
        <authorList>
            <consortium name="The Broad Institute Genomics Platform"/>
            <consortium name="The Broad Institute Genome Sequencing Center for Infectious Disease"/>
            <person name="Wu L."/>
            <person name="Ma J."/>
        </authorList>
    </citation>
    <scope>NUCLEOTIDE SEQUENCE [LARGE SCALE GENOMIC DNA]</scope>
    <source>
        <strain evidence="12 13">JCM 10649</strain>
    </source>
</reference>
<evidence type="ECO:0000256" key="10">
    <source>
        <dbReference type="ARBA" id="ARBA00031323"/>
    </source>
</evidence>
<evidence type="ECO:0000256" key="2">
    <source>
        <dbReference type="ARBA" id="ARBA00005369"/>
    </source>
</evidence>
<dbReference type="Pfam" id="PF01135">
    <property type="entry name" value="PCMT"/>
    <property type="match status" value="1"/>
</dbReference>
<keyword evidence="8" id="KW-0949">S-adenosyl-L-methionine</keyword>
<protein>
    <recommendedName>
        <fullName evidence="4">Protein-L-isoaspartate O-methyltransferase</fullName>
        <ecNumber evidence="3">2.1.1.77</ecNumber>
    </recommendedName>
    <alternativeName>
        <fullName evidence="11">L-isoaspartyl protein carboxyl methyltransferase</fullName>
    </alternativeName>
    <alternativeName>
        <fullName evidence="9">Protein L-isoaspartyl methyltransferase</fullName>
    </alternativeName>
    <alternativeName>
        <fullName evidence="10">Protein-beta-aspartate methyltransferase</fullName>
    </alternativeName>
</protein>
<dbReference type="EC" id="2.1.1.77" evidence="3"/>
<dbReference type="InterPro" id="IPR000682">
    <property type="entry name" value="PCMT"/>
</dbReference>
<evidence type="ECO:0000256" key="3">
    <source>
        <dbReference type="ARBA" id="ARBA00011890"/>
    </source>
</evidence>
<keyword evidence="6 12" id="KW-0489">Methyltransferase</keyword>
<evidence type="ECO:0000256" key="1">
    <source>
        <dbReference type="ARBA" id="ARBA00004496"/>
    </source>
</evidence>
<evidence type="ECO:0000313" key="13">
    <source>
        <dbReference type="Proteomes" id="UP001499895"/>
    </source>
</evidence>
<dbReference type="GO" id="GO:0008168">
    <property type="term" value="F:methyltransferase activity"/>
    <property type="evidence" value="ECO:0007669"/>
    <property type="project" value="UniProtKB-KW"/>
</dbReference>
<comment type="similarity">
    <text evidence="2">Belongs to the methyltransferase superfamily. L-isoaspartyl/D-aspartyl protein methyltransferase family.</text>
</comment>
<dbReference type="EMBL" id="BAAAHB010000077">
    <property type="protein sequence ID" value="GAA0482990.1"/>
    <property type="molecule type" value="Genomic_DNA"/>
</dbReference>
<dbReference type="CDD" id="cd02440">
    <property type="entry name" value="AdoMet_MTases"/>
    <property type="match status" value="1"/>
</dbReference>
<comment type="caution">
    <text evidence="12">The sequence shown here is derived from an EMBL/GenBank/DDBJ whole genome shotgun (WGS) entry which is preliminary data.</text>
</comment>
<evidence type="ECO:0000256" key="6">
    <source>
        <dbReference type="ARBA" id="ARBA00022603"/>
    </source>
</evidence>
<evidence type="ECO:0000256" key="11">
    <source>
        <dbReference type="ARBA" id="ARBA00031350"/>
    </source>
</evidence>
<evidence type="ECO:0000256" key="4">
    <source>
        <dbReference type="ARBA" id="ARBA00013346"/>
    </source>
</evidence>
<dbReference type="PROSITE" id="PS01279">
    <property type="entry name" value="PCMT"/>
    <property type="match status" value="1"/>
</dbReference>
<dbReference type="PANTHER" id="PTHR11579">
    <property type="entry name" value="PROTEIN-L-ISOASPARTATE O-METHYLTRANSFERASE"/>
    <property type="match status" value="1"/>
</dbReference>
<dbReference type="InterPro" id="IPR029063">
    <property type="entry name" value="SAM-dependent_MTases_sf"/>
</dbReference>
<name>A0ABN1ASI3_9ACTN</name>
<evidence type="ECO:0000256" key="7">
    <source>
        <dbReference type="ARBA" id="ARBA00022679"/>
    </source>
</evidence>
<gene>
    <name evidence="12" type="ORF">GCM10009544_51080</name>
</gene>
<organism evidence="12 13">
    <name type="scientific">Streptomyces stramineus</name>
    <dbReference type="NCBI Taxonomy" id="173861"/>
    <lineage>
        <taxon>Bacteria</taxon>
        <taxon>Bacillati</taxon>
        <taxon>Actinomycetota</taxon>
        <taxon>Actinomycetes</taxon>
        <taxon>Kitasatosporales</taxon>
        <taxon>Streptomycetaceae</taxon>
        <taxon>Streptomyces</taxon>
    </lineage>
</organism>
<keyword evidence="13" id="KW-1185">Reference proteome</keyword>
<dbReference type="PANTHER" id="PTHR11579:SF0">
    <property type="entry name" value="PROTEIN-L-ISOASPARTATE(D-ASPARTATE) O-METHYLTRANSFERASE"/>
    <property type="match status" value="1"/>
</dbReference>
<dbReference type="Gene3D" id="3.40.50.150">
    <property type="entry name" value="Vaccinia Virus protein VP39"/>
    <property type="match status" value="1"/>
</dbReference>
<evidence type="ECO:0000256" key="8">
    <source>
        <dbReference type="ARBA" id="ARBA00022691"/>
    </source>
</evidence>